<dbReference type="InterPro" id="IPR009027">
    <property type="entry name" value="Ribosomal_bL9/RNase_H1_N"/>
</dbReference>
<dbReference type="InterPro" id="IPR037056">
    <property type="entry name" value="RNase_H1_N_sf"/>
</dbReference>
<keyword evidence="4" id="KW-1185">Reference proteome</keyword>
<sequence>MKLTIDYVKPGFGTGIHPQWKGTSCSYVPRCPRNFEKYKKFIIKWRMDFVKPGISRFPGFTTRNHGFENLMKYKVYVLNEMVKNSMYVVFNGRNPGMYCSLAECHAQVDRFPRALYQKFNSTDEAYKAITIYVHPQNSIESSETVEENVSKKVQSTGSMGIGKNGKLLHYKGTIFHRVIPRCLFNGGDLTEGKRLGGESISGDSFIDENFINKHTSPGILSMANTGPGTNNSQFLICTIKTEWLDGNNVIFGQVIQGFDVMKAVKKVGSRSGLTFKPITVANCCQLS</sequence>
<dbReference type="PANTHER" id="PTHR11071:SF561">
    <property type="entry name" value="PEPTIDYL-PROLYL CIS-TRANS ISOMERASE D-RELATED"/>
    <property type="match status" value="1"/>
</dbReference>
<dbReference type="EMBL" id="JANJYJ010000001">
    <property type="protein sequence ID" value="KAK3229728.1"/>
    <property type="molecule type" value="Genomic_DNA"/>
</dbReference>
<organism evidence="3 4">
    <name type="scientific">Dipteronia sinensis</name>
    <dbReference type="NCBI Taxonomy" id="43782"/>
    <lineage>
        <taxon>Eukaryota</taxon>
        <taxon>Viridiplantae</taxon>
        <taxon>Streptophyta</taxon>
        <taxon>Embryophyta</taxon>
        <taxon>Tracheophyta</taxon>
        <taxon>Spermatophyta</taxon>
        <taxon>Magnoliopsida</taxon>
        <taxon>eudicotyledons</taxon>
        <taxon>Gunneridae</taxon>
        <taxon>Pentapetalae</taxon>
        <taxon>rosids</taxon>
        <taxon>malvids</taxon>
        <taxon>Sapindales</taxon>
        <taxon>Sapindaceae</taxon>
        <taxon>Hippocastanoideae</taxon>
        <taxon>Acereae</taxon>
        <taxon>Dipteronia</taxon>
    </lineage>
</organism>
<evidence type="ECO:0000259" key="2">
    <source>
        <dbReference type="PROSITE" id="PS50072"/>
    </source>
</evidence>
<comment type="caution">
    <text evidence="3">The sequence shown here is derived from an EMBL/GenBank/DDBJ whole genome shotgun (WGS) entry which is preliminary data.</text>
</comment>
<dbReference type="InterPro" id="IPR011320">
    <property type="entry name" value="RNase_H1_N"/>
</dbReference>
<dbReference type="GO" id="GO:0006457">
    <property type="term" value="P:protein folding"/>
    <property type="evidence" value="ECO:0007669"/>
    <property type="project" value="TreeGrafter"/>
</dbReference>
<comment type="similarity">
    <text evidence="1">Belongs to the cyclophilin-type PPIase family.</text>
</comment>
<dbReference type="PANTHER" id="PTHR11071">
    <property type="entry name" value="PEPTIDYL-PROLYL CIS-TRANS ISOMERASE"/>
    <property type="match status" value="1"/>
</dbReference>
<dbReference type="InterPro" id="IPR002130">
    <property type="entry name" value="Cyclophilin-type_PPIase_dom"/>
</dbReference>
<evidence type="ECO:0000313" key="3">
    <source>
        <dbReference type="EMBL" id="KAK3229728.1"/>
    </source>
</evidence>
<evidence type="ECO:0000256" key="1">
    <source>
        <dbReference type="ARBA" id="ARBA00007365"/>
    </source>
</evidence>
<dbReference type="SUPFAM" id="SSF55658">
    <property type="entry name" value="L9 N-domain-like"/>
    <property type="match status" value="1"/>
</dbReference>
<dbReference type="Gene3D" id="3.40.970.10">
    <property type="entry name" value="Ribonuclease H1, N-terminal domain"/>
    <property type="match status" value="1"/>
</dbReference>
<dbReference type="GO" id="GO:0005886">
    <property type="term" value="C:plasma membrane"/>
    <property type="evidence" value="ECO:0007669"/>
    <property type="project" value="TreeGrafter"/>
</dbReference>
<reference evidence="3" key="1">
    <citation type="journal article" date="2023" name="Plant J.">
        <title>Genome sequences and population genomics provide insights into the demographic history, inbreeding, and mutation load of two 'living fossil' tree species of Dipteronia.</title>
        <authorList>
            <person name="Feng Y."/>
            <person name="Comes H.P."/>
            <person name="Chen J."/>
            <person name="Zhu S."/>
            <person name="Lu R."/>
            <person name="Zhang X."/>
            <person name="Li P."/>
            <person name="Qiu J."/>
            <person name="Olsen K.M."/>
            <person name="Qiu Y."/>
        </authorList>
    </citation>
    <scope>NUCLEOTIDE SEQUENCE</scope>
    <source>
        <strain evidence="3">NBL</strain>
    </source>
</reference>
<dbReference type="GO" id="GO:0016018">
    <property type="term" value="F:cyclosporin A binding"/>
    <property type="evidence" value="ECO:0007669"/>
    <property type="project" value="TreeGrafter"/>
</dbReference>
<name>A0AAE0B549_9ROSI</name>
<evidence type="ECO:0000313" key="4">
    <source>
        <dbReference type="Proteomes" id="UP001281410"/>
    </source>
</evidence>
<dbReference type="InterPro" id="IPR029000">
    <property type="entry name" value="Cyclophilin-like_dom_sf"/>
</dbReference>
<protein>
    <recommendedName>
        <fullName evidence="2">PPIase cyclophilin-type domain-containing protein</fullName>
    </recommendedName>
</protein>
<proteinExistence type="inferred from homology"/>
<dbReference type="SUPFAM" id="SSF50891">
    <property type="entry name" value="Cyclophilin-like"/>
    <property type="match status" value="1"/>
</dbReference>
<dbReference type="Gene3D" id="2.40.100.10">
    <property type="entry name" value="Cyclophilin-like"/>
    <property type="match status" value="1"/>
</dbReference>
<feature type="domain" description="PPIase cyclophilin-type" evidence="2">
    <location>
        <begin position="116"/>
        <end position="285"/>
    </location>
</feature>
<dbReference type="PROSITE" id="PS50072">
    <property type="entry name" value="CSA_PPIASE_2"/>
    <property type="match status" value="1"/>
</dbReference>
<dbReference type="GO" id="GO:0003755">
    <property type="term" value="F:peptidyl-prolyl cis-trans isomerase activity"/>
    <property type="evidence" value="ECO:0007669"/>
    <property type="project" value="InterPro"/>
</dbReference>
<accession>A0AAE0B549</accession>
<dbReference type="GO" id="GO:0005829">
    <property type="term" value="C:cytosol"/>
    <property type="evidence" value="ECO:0007669"/>
    <property type="project" value="TreeGrafter"/>
</dbReference>
<dbReference type="Proteomes" id="UP001281410">
    <property type="component" value="Unassembled WGS sequence"/>
</dbReference>
<gene>
    <name evidence="3" type="ORF">Dsin_001609</name>
</gene>
<dbReference type="Pfam" id="PF00160">
    <property type="entry name" value="Pro_isomerase"/>
    <property type="match status" value="1"/>
</dbReference>
<dbReference type="AlphaFoldDB" id="A0AAE0B549"/>
<dbReference type="Pfam" id="PF01693">
    <property type="entry name" value="Cauli_VI"/>
    <property type="match status" value="1"/>
</dbReference>